<dbReference type="PANTHER" id="PTHR36435:SF1">
    <property type="entry name" value="CAAX AMINO TERMINAL PROTEASE FAMILY PROTEIN"/>
    <property type="match status" value="1"/>
</dbReference>
<feature type="transmembrane region" description="Helical" evidence="1">
    <location>
        <begin position="101"/>
        <end position="120"/>
    </location>
</feature>
<feature type="transmembrane region" description="Helical" evidence="1">
    <location>
        <begin position="156"/>
        <end position="180"/>
    </location>
</feature>
<name>A0A3B0T2P6_9ZZZZ</name>
<dbReference type="GO" id="GO:0004175">
    <property type="term" value="F:endopeptidase activity"/>
    <property type="evidence" value="ECO:0007669"/>
    <property type="project" value="UniProtKB-ARBA"/>
</dbReference>
<feature type="transmembrane region" description="Helical" evidence="1">
    <location>
        <begin position="281"/>
        <end position="298"/>
    </location>
</feature>
<sequence length="314" mass="35156">MPVTAFRGMRPSSQLLFSIIVIIICFLFFLFIAVVIAIPVFKIDSLSNLPNINNLSDPNSIRVLKFFQVMQSIGIFIVPPAIIGWLFHGKIATYLMLNRKVVFSSVFLVIILTVFVNPAINYIGALNAKMAFPGWLSGVEEWMRRNEDNATLLTEAFLNVHTMGGLLFNLFMIAFLPAIGEELLFRGVVQRIFTDLAKSPHWGIWISAILFSALHMQFYGFMPRLLLGVIFGYLLVWGGSLWLPIIAHFVNNGVAVVAMWLIGQGKVDPSIEEIGATPDSFYMAIISLALTLLILWLIKRSSYPGKNPGILKFK</sequence>
<dbReference type="InterPro" id="IPR003675">
    <property type="entry name" value="Rce1/LyrA-like_dom"/>
</dbReference>
<feature type="transmembrane region" description="Helical" evidence="1">
    <location>
        <begin position="15"/>
        <end position="41"/>
    </location>
</feature>
<dbReference type="PANTHER" id="PTHR36435">
    <property type="entry name" value="SLR1288 PROTEIN"/>
    <property type="match status" value="1"/>
</dbReference>
<protein>
    <recommendedName>
        <fullName evidence="2">CAAX prenyl protease 2/Lysostaphin resistance protein A-like domain-containing protein</fullName>
    </recommendedName>
</protein>
<keyword evidence="1" id="KW-1133">Transmembrane helix</keyword>
<keyword evidence="1" id="KW-0472">Membrane</keyword>
<keyword evidence="1" id="KW-0812">Transmembrane</keyword>
<accession>A0A3B0T2P6</accession>
<dbReference type="InterPro" id="IPR052710">
    <property type="entry name" value="CAAX_protease"/>
</dbReference>
<gene>
    <name evidence="3" type="ORF">MNBD_BACTEROID01-130</name>
</gene>
<dbReference type="EMBL" id="UOEP01000017">
    <property type="protein sequence ID" value="VAW13021.1"/>
    <property type="molecule type" value="Genomic_DNA"/>
</dbReference>
<feature type="transmembrane region" description="Helical" evidence="1">
    <location>
        <begin position="66"/>
        <end position="89"/>
    </location>
</feature>
<organism evidence="3">
    <name type="scientific">hydrothermal vent metagenome</name>
    <dbReference type="NCBI Taxonomy" id="652676"/>
    <lineage>
        <taxon>unclassified sequences</taxon>
        <taxon>metagenomes</taxon>
        <taxon>ecological metagenomes</taxon>
    </lineage>
</organism>
<dbReference type="AlphaFoldDB" id="A0A3B0T2P6"/>
<dbReference type="Pfam" id="PF02517">
    <property type="entry name" value="Rce1-like"/>
    <property type="match status" value="1"/>
</dbReference>
<feature type="domain" description="CAAX prenyl protease 2/Lysostaphin resistance protein A-like" evidence="2">
    <location>
        <begin position="166"/>
        <end position="253"/>
    </location>
</feature>
<dbReference type="GO" id="GO:0080120">
    <property type="term" value="P:CAAX-box protein maturation"/>
    <property type="evidence" value="ECO:0007669"/>
    <property type="project" value="UniProtKB-ARBA"/>
</dbReference>
<evidence type="ECO:0000256" key="1">
    <source>
        <dbReference type="SAM" id="Phobius"/>
    </source>
</evidence>
<reference evidence="3" key="1">
    <citation type="submission" date="2018-06" db="EMBL/GenBank/DDBJ databases">
        <authorList>
            <person name="Zhirakovskaya E."/>
        </authorList>
    </citation>
    <scope>NUCLEOTIDE SEQUENCE</scope>
</reference>
<evidence type="ECO:0000313" key="3">
    <source>
        <dbReference type="EMBL" id="VAW13021.1"/>
    </source>
</evidence>
<evidence type="ECO:0000259" key="2">
    <source>
        <dbReference type="Pfam" id="PF02517"/>
    </source>
</evidence>
<proteinExistence type="predicted"/>